<dbReference type="EMBL" id="CP001997">
    <property type="protein sequence ID" value="ADE57354.1"/>
    <property type="molecule type" value="Genomic_DNA"/>
</dbReference>
<reference evidence="1 2" key="1">
    <citation type="journal article" date="2010" name="Stand. Genomic Sci.">
        <title>Complete genome sequence of Aminobacterium colombiense type strain (ALA-1).</title>
        <authorList>
            <person name="Chertkov O."/>
            <person name="Sikorski J."/>
            <person name="Brambilla E."/>
            <person name="Lapidus A."/>
            <person name="Copeland A."/>
            <person name="Glavina Del Rio T."/>
            <person name="Nolan M."/>
            <person name="Lucas S."/>
            <person name="Tice H."/>
            <person name="Cheng J.F."/>
            <person name="Han C."/>
            <person name="Detter J.C."/>
            <person name="Bruce D."/>
            <person name="Tapia R."/>
            <person name="Goodwin L."/>
            <person name="Pitluck S."/>
            <person name="Liolios K."/>
            <person name="Ivanova N."/>
            <person name="Mavromatis K."/>
            <person name="Ovchinnikova G."/>
            <person name="Pati A."/>
            <person name="Chen A."/>
            <person name="Palaniappan K."/>
            <person name="Land M."/>
            <person name="Hauser L."/>
            <person name="Chang Y.J."/>
            <person name="Jeffries C.D."/>
            <person name="Spring S."/>
            <person name="Rohde M."/>
            <person name="Goker M."/>
            <person name="Bristow J."/>
            <person name="Eisen J.A."/>
            <person name="Markowitz V."/>
            <person name="Hugenholtz P."/>
            <person name="Kyrpides N.C."/>
            <person name="Klenk H.P."/>
        </authorList>
    </citation>
    <scope>NUCLEOTIDE SEQUENCE [LARGE SCALE GENOMIC DNA]</scope>
    <source>
        <strain evidence="2">DSM 12261 / ALA-1</strain>
    </source>
</reference>
<dbReference type="HOGENOM" id="CLU_1601917_0_0_0"/>
<proteinExistence type="predicted"/>
<protein>
    <submittedName>
        <fullName evidence="1">Uncharacterized protein</fullName>
    </submittedName>
</protein>
<dbReference type="KEGG" id="aco:Amico_1233"/>
<dbReference type="eggNOG" id="ENOG5034530">
    <property type="taxonomic scope" value="Bacteria"/>
</dbReference>
<sequence>MLSKIFRVFGIRTKPMVPLSAHDIVTRSRHASKTIEWSRNKRLTIYNPPFWGIHHLFIDPDLHHALIALKEDGNSFVFYGNSQGAERWEKYDANLNMCDCGIVENQALTWLIYEDYVIYNGAMLPATNAPYHWGRVIDNQPFYASINEKWASQGISEIRELAPSYSES</sequence>
<gene>
    <name evidence="1" type="ordered locus">Amico_1233</name>
</gene>
<organism evidence="1 2">
    <name type="scientific">Aminobacterium colombiense (strain DSM 12261 / ALA-1)</name>
    <dbReference type="NCBI Taxonomy" id="572547"/>
    <lineage>
        <taxon>Bacteria</taxon>
        <taxon>Thermotogati</taxon>
        <taxon>Synergistota</taxon>
        <taxon>Synergistia</taxon>
        <taxon>Synergistales</taxon>
        <taxon>Aminobacteriaceae</taxon>
        <taxon>Aminobacterium</taxon>
    </lineage>
</organism>
<dbReference type="STRING" id="572547.Amico_1233"/>
<dbReference type="Proteomes" id="UP000002366">
    <property type="component" value="Chromosome"/>
</dbReference>
<evidence type="ECO:0000313" key="1">
    <source>
        <dbReference type="EMBL" id="ADE57354.1"/>
    </source>
</evidence>
<accession>D5EFM2</accession>
<dbReference type="RefSeq" id="WP_013048617.1">
    <property type="nucleotide sequence ID" value="NC_014011.1"/>
</dbReference>
<dbReference type="AlphaFoldDB" id="D5EFM2"/>
<dbReference type="OrthoDB" id="4733at2"/>
<evidence type="ECO:0000313" key="2">
    <source>
        <dbReference type="Proteomes" id="UP000002366"/>
    </source>
</evidence>
<keyword evidence="2" id="KW-1185">Reference proteome</keyword>
<name>D5EFM2_AMICL</name>